<keyword evidence="3" id="KW-1185">Reference proteome</keyword>
<evidence type="ECO:0000256" key="1">
    <source>
        <dbReference type="SAM" id="SignalP"/>
    </source>
</evidence>
<proteinExistence type="predicted"/>
<name>A0A9Q0MJY2_9DIPT</name>
<dbReference type="EMBL" id="WJQU01002767">
    <property type="protein sequence ID" value="KAJ6630524.1"/>
    <property type="molecule type" value="Genomic_DNA"/>
</dbReference>
<feature type="signal peptide" evidence="1">
    <location>
        <begin position="1"/>
        <end position="18"/>
    </location>
</feature>
<evidence type="ECO:0000313" key="2">
    <source>
        <dbReference type="EMBL" id="KAJ6630524.1"/>
    </source>
</evidence>
<organism evidence="2 3">
    <name type="scientific">Pseudolycoriella hygida</name>
    <dbReference type="NCBI Taxonomy" id="35572"/>
    <lineage>
        <taxon>Eukaryota</taxon>
        <taxon>Metazoa</taxon>
        <taxon>Ecdysozoa</taxon>
        <taxon>Arthropoda</taxon>
        <taxon>Hexapoda</taxon>
        <taxon>Insecta</taxon>
        <taxon>Pterygota</taxon>
        <taxon>Neoptera</taxon>
        <taxon>Endopterygota</taxon>
        <taxon>Diptera</taxon>
        <taxon>Nematocera</taxon>
        <taxon>Sciaroidea</taxon>
        <taxon>Sciaridae</taxon>
        <taxon>Pseudolycoriella</taxon>
    </lineage>
</organism>
<protein>
    <submittedName>
        <fullName evidence="2">Uncharacterized protein</fullName>
    </submittedName>
</protein>
<keyword evidence="1" id="KW-0732">Signal</keyword>
<feature type="chain" id="PRO_5040513491" evidence="1">
    <location>
        <begin position="19"/>
        <end position="216"/>
    </location>
</feature>
<sequence>MVLFTIFIILVVIFESAGQLLWNDPSASDFHCTYPPAIGYPQHIITALNGWSQRYKMYAPMANKTYYRWMYHKAKNTPAMTQADINSLKPRVTFPDVSAFSTISQGTVSIFNPPTAYYKLLCIPSNWALSNSTCLVKNASRGSAPFGFGTGDPVISTIIWADTTAFAEWHCFEGDRQVFNVISLKSYLTRRQVDSIVNLVVKYGFSTSNIELQVYR</sequence>
<evidence type="ECO:0000313" key="3">
    <source>
        <dbReference type="Proteomes" id="UP001151699"/>
    </source>
</evidence>
<comment type="caution">
    <text evidence="2">The sequence shown here is derived from an EMBL/GenBank/DDBJ whole genome shotgun (WGS) entry which is preliminary data.</text>
</comment>
<accession>A0A9Q0MJY2</accession>
<reference evidence="2" key="1">
    <citation type="submission" date="2022-07" db="EMBL/GenBank/DDBJ databases">
        <authorList>
            <person name="Trinca V."/>
            <person name="Uliana J.V.C."/>
            <person name="Torres T.T."/>
            <person name="Ward R.J."/>
            <person name="Monesi N."/>
        </authorList>
    </citation>
    <scope>NUCLEOTIDE SEQUENCE</scope>
    <source>
        <strain evidence="2">HSMRA1968</strain>
        <tissue evidence="2">Whole embryos</tissue>
    </source>
</reference>
<dbReference type="Proteomes" id="UP001151699">
    <property type="component" value="Unassembled WGS sequence"/>
</dbReference>
<dbReference type="AlphaFoldDB" id="A0A9Q0MJY2"/>
<gene>
    <name evidence="2" type="ORF">Bhyg_15902</name>
</gene>